<gene>
    <name evidence="2" type="ORF">CR164_04120</name>
</gene>
<dbReference type="GO" id="GO:0004519">
    <property type="term" value="F:endonuclease activity"/>
    <property type="evidence" value="ECO:0007669"/>
    <property type="project" value="UniProtKB-KW"/>
</dbReference>
<dbReference type="Proteomes" id="UP000246278">
    <property type="component" value="Unassembled WGS sequence"/>
</dbReference>
<dbReference type="EMBL" id="PDNZ01000002">
    <property type="protein sequence ID" value="PWW82925.1"/>
    <property type="molecule type" value="Genomic_DNA"/>
</dbReference>
<evidence type="ECO:0000313" key="2">
    <source>
        <dbReference type="EMBL" id="PWW82925.1"/>
    </source>
</evidence>
<keyword evidence="2" id="KW-0378">Hydrolase</keyword>
<dbReference type="Gene3D" id="1.10.30.50">
    <property type="match status" value="1"/>
</dbReference>
<evidence type="ECO:0000259" key="1">
    <source>
        <dbReference type="SMART" id="SM00507"/>
    </source>
</evidence>
<keyword evidence="2" id="KW-0540">Nuclease</keyword>
<dbReference type="GO" id="GO:0003676">
    <property type="term" value="F:nucleic acid binding"/>
    <property type="evidence" value="ECO:0007669"/>
    <property type="project" value="InterPro"/>
</dbReference>
<dbReference type="CDD" id="cd00085">
    <property type="entry name" value="HNHc"/>
    <property type="match status" value="1"/>
</dbReference>
<evidence type="ECO:0000313" key="3">
    <source>
        <dbReference type="Proteomes" id="UP000246278"/>
    </source>
</evidence>
<dbReference type="RefSeq" id="WP_110022640.1">
    <property type="nucleotide sequence ID" value="NZ_PDNZ01000002.1"/>
</dbReference>
<proteinExistence type="predicted"/>
<name>A0A317T8M0_9CHLB</name>
<dbReference type="InterPro" id="IPR052892">
    <property type="entry name" value="NA-targeting_endonuclease"/>
</dbReference>
<comment type="caution">
    <text evidence="2">The sequence shown here is derived from an EMBL/GenBank/DDBJ whole genome shotgun (WGS) entry which is preliminary data.</text>
</comment>
<dbReference type="PANTHER" id="PTHR33877">
    <property type="entry name" value="SLL1193 PROTEIN"/>
    <property type="match status" value="1"/>
</dbReference>
<dbReference type="OrthoDB" id="9802901at2"/>
<feature type="domain" description="HNH nuclease" evidence="1">
    <location>
        <begin position="74"/>
        <end position="125"/>
    </location>
</feature>
<sequence>MHLRRTKVLVLNSSYEPLSICDAQKAIVLLFCGKAVTVAHHPEEFVCTVSRSFPLPSIVRLTVYVRLPYKKIMLNRKNIFRRDNFQCQYCGRTDKPLTIDHMVPRSKGGEDTWENLITACSPCNTKKGNRTPQEAGMLPMKQPIRPSHIMLMRKFITAVSEDWKPYLFMTSS</sequence>
<dbReference type="InterPro" id="IPR003615">
    <property type="entry name" value="HNH_nuc"/>
</dbReference>
<reference evidence="3" key="1">
    <citation type="submission" date="2017-10" db="EMBL/GenBank/DDBJ databases">
        <authorList>
            <person name="Gaisin V.A."/>
            <person name="Rysina M.S."/>
            <person name="Grouzdev D.S."/>
        </authorList>
    </citation>
    <scope>NUCLEOTIDE SEQUENCE [LARGE SCALE GENOMIC DNA]</scope>
    <source>
        <strain evidence="3">V1</strain>
    </source>
</reference>
<dbReference type="AlphaFoldDB" id="A0A317T8M0"/>
<dbReference type="Pfam" id="PF01844">
    <property type="entry name" value="HNH"/>
    <property type="match status" value="1"/>
</dbReference>
<dbReference type="GO" id="GO:0008270">
    <property type="term" value="F:zinc ion binding"/>
    <property type="evidence" value="ECO:0007669"/>
    <property type="project" value="InterPro"/>
</dbReference>
<keyword evidence="3" id="KW-1185">Reference proteome</keyword>
<accession>A0A317T8M0</accession>
<dbReference type="InterPro" id="IPR002711">
    <property type="entry name" value="HNH"/>
</dbReference>
<dbReference type="SMART" id="SM00507">
    <property type="entry name" value="HNHc"/>
    <property type="match status" value="1"/>
</dbReference>
<protein>
    <submittedName>
        <fullName evidence="2">HNH endonuclease</fullName>
    </submittedName>
</protein>
<keyword evidence="2" id="KW-0255">Endonuclease</keyword>
<organism evidence="2 3">
    <name type="scientific">Prosthecochloris marina</name>
    <dbReference type="NCBI Taxonomy" id="2017681"/>
    <lineage>
        <taxon>Bacteria</taxon>
        <taxon>Pseudomonadati</taxon>
        <taxon>Chlorobiota</taxon>
        <taxon>Chlorobiia</taxon>
        <taxon>Chlorobiales</taxon>
        <taxon>Chlorobiaceae</taxon>
        <taxon>Prosthecochloris</taxon>
    </lineage>
</organism>
<dbReference type="PANTHER" id="PTHR33877:SF2">
    <property type="entry name" value="OS07G0170200 PROTEIN"/>
    <property type="match status" value="1"/>
</dbReference>